<dbReference type="EMBL" id="MN740083">
    <property type="protein sequence ID" value="QHT87126.1"/>
    <property type="molecule type" value="Genomic_DNA"/>
</dbReference>
<sequence>MTSLLLPESDSMSCSSCSTCMECFTRLFHKIKNAVRCKNNNKYQTKRKDLNSRLILGDDY</sequence>
<organism evidence="1">
    <name type="scientific">viral metagenome</name>
    <dbReference type="NCBI Taxonomy" id="1070528"/>
    <lineage>
        <taxon>unclassified sequences</taxon>
        <taxon>metagenomes</taxon>
        <taxon>organismal metagenomes</taxon>
    </lineage>
</organism>
<proteinExistence type="predicted"/>
<reference evidence="1" key="1">
    <citation type="journal article" date="2020" name="Nature">
        <title>Giant virus diversity and host interactions through global metagenomics.</title>
        <authorList>
            <person name="Schulz F."/>
            <person name="Roux S."/>
            <person name="Paez-Espino D."/>
            <person name="Jungbluth S."/>
            <person name="Walsh D.A."/>
            <person name="Denef V.J."/>
            <person name="McMahon K.D."/>
            <person name="Konstantinidis K.T."/>
            <person name="Eloe-Fadrosh E.A."/>
            <person name="Kyrpides N.C."/>
            <person name="Woyke T."/>
        </authorList>
    </citation>
    <scope>NUCLEOTIDE SEQUENCE</scope>
    <source>
        <strain evidence="1">GVMAG-M-3300023184-18</strain>
    </source>
</reference>
<evidence type="ECO:0000313" key="1">
    <source>
        <dbReference type="EMBL" id="QHT87126.1"/>
    </source>
</evidence>
<name>A0A6C0I443_9ZZZZ</name>
<dbReference type="AlphaFoldDB" id="A0A6C0I443"/>
<accession>A0A6C0I443</accession>
<protein>
    <submittedName>
        <fullName evidence="1">Uncharacterized protein</fullName>
    </submittedName>
</protein>